<keyword evidence="2" id="KW-1185">Reference proteome</keyword>
<sequence length="119" mass="13161">MILGYTTKVVIVKPAKITDRYNSERLEYDPDKGATLVDFEPLVSVQPTSQTEDSEHRLMVTTGWRLITPLGTDIPLASVDRVRFAGREVEVAGDVSRWPHPIIPGGVHHVEALLTEVTG</sequence>
<dbReference type="RefSeq" id="YP_009273946.1">
    <property type="nucleotide sequence ID" value="NC_030911.1"/>
</dbReference>
<dbReference type="OrthoDB" id="13646at10239"/>
<accession>A0A160DD03</accession>
<organism evidence="1 2">
    <name type="scientific">Gordonia phage Vendetta</name>
    <dbReference type="NCBI Taxonomy" id="1838082"/>
    <lineage>
        <taxon>Viruses</taxon>
        <taxon>Duplodnaviria</taxon>
        <taxon>Heunggongvirae</taxon>
        <taxon>Uroviricota</taxon>
        <taxon>Caudoviricetes</taxon>
        <taxon>Ruthgordonvirinae</taxon>
        <taxon>Vendettavirus</taxon>
        <taxon>Vendettavirus vendetta</taxon>
    </lineage>
</organism>
<dbReference type="GeneID" id="28800187"/>
<dbReference type="Proteomes" id="UP000202306">
    <property type="component" value="Segment"/>
</dbReference>
<evidence type="ECO:0000313" key="1">
    <source>
        <dbReference type="EMBL" id="ANA85561.1"/>
    </source>
</evidence>
<reference evidence="1 2" key="1">
    <citation type="submission" date="2016-03" db="EMBL/GenBank/DDBJ databases">
        <authorList>
            <person name="Stanton A.J."/>
            <person name="Montgomery M.T."/>
            <person name="Guerrero C.A."/>
            <person name="Mavrich T.N."/>
            <person name="Pope W.H."/>
            <person name="Garlena R.A."/>
            <person name="Russell D.A."/>
            <person name="Jacobs-Sera D."/>
            <person name="Hendrix R.W."/>
            <person name="Hatfull G.F."/>
        </authorList>
    </citation>
    <scope>NUCLEOTIDE SEQUENCE [LARGE SCALE GENOMIC DNA]</scope>
</reference>
<name>A0A160DD03_9CAUD</name>
<gene>
    <name evidence="1" type="primary">13</name>
    <name evidence="1" type="ORF">PBI_VENDETTA_13</name>
</gene>
<evidence type="ECO:0000313" key="2">
    <source>
        <dbReference type="Proteomes" id="UP000202306"/>
    </source>
</evidence>
<dbReference type="KEGG" id="vg:28800187"/>
<dbReference type="EMBL" id="KU998237">
    <property type="protein sequence ID" value="ANA85561.1"/>
    <property type="molecule type" value="Genomic_DNA"/>
</dbReference>
<proteinExistence type="predicted"/>
<protein>
    <submittedName>
        <fullName evidence="1">Head-to-tail stopper</fullName>
    </submittedName>
</protein>